<dbReference type="PROSITE" id="PS51767">
    <property type="entry name" value="PEPTIDASE_A1"/>
    <property type="match status" value="1"/>
</dbReference>
<proteinExistence type="inferred from homology"/>
<feature type="region of interest" description="Disordered" evidence="2">
    <location>
        <begin position="256"/>
        <end position="288"/>
    </location>
</feature>
<evidence type="ECO:0000313" key="5">
    <source>
        <dbReference type="Proteomes" id="UP000631114"/>
    </source>
</evidence>
<reference evidence="4 5" key="1">
    <citation type="submission" date="2020-10" db="EMBL/GenBank/DDBJ databases">
        <title>The Coptis chinensis genome and diversification of protoberbering-type alkaloids.</title>
        <authorList>
            <person name="Wang B."/>
            <person name="Shu S."/>
            <person name="Song C."/>
            <person name="Liu Y."/>
        </authorList>
    </citation>
    <scope>NUCLEOTIDE SEQUENCE [LARGE SCALE GENOMIC DNA]</scope>
    <source>
        <strain evidence="4">HL-2020</strain>
        <tissue evidence="4">Leaf</tissue>
    </source>
</reference>
<dbReference type="PANTHER" id="PTHR13683:SF685">
    <property type="entry name" value="EUKARYOTIC ASPARTYL PROTEASE FAMILY PROTEIN"/>
    <property type="match status" value="1"/>
</dbReference>
<sequence>VLVLMVLIPTVATEKAIVDFVFTRFNTDNGGRIHSSFCIFIICLLMSQYKLTGYDTSAHMLYYTKIGIETPSPDHYVHVDTGSEILWINCAGCKDCPKKSGLGICFFLAFNVHLKLNDPSSSVTGQLIYCDQPFCLANKNGPDPGCTSILRYGYYLQYGDGSSTAGYFVRDSVQYDQYIMLYRCGLRQMGNLDQLSTAVDGILGFGQSSNSMMSMMAAAGSMKKMFALCLDGTKVGGIFAMGNVVQPKVYMTPVTPTTTDPLPTPNPRFKEERPHLRSNNDLPAVFDT</sequence>
<dbReference type="Gene3D" id="2.40.70.10">
    <property type="entry name" value="Acid Proteases"/>
    <property type="match status" value="1"/>
</dbReference>
<accession>A0A835LS68</accession>
<name>A0A835LS68_9MAGN</name>
<evidence type="ECO:0000256" key="1">
    <source>
        <dbReference type="ARBA" id="ARBA00007447"/>
    </source>
</evidence>
<dbReference type="SUPFAM" id="SSF50630">
    <property type="entry name" value="Acid proteases"/>
    <property type="match status" value="1"/>
</dbReference>
<evidence type="ECO:0000256" key="2">
    <source>
        <dbReference type="SAM" id="MobiDB-lite"/>
    </source>
</evidence>
<feature type="domain" description="Peptidase A1" evidence="3">
    <location>
        <begin position="62"/>
        <end position="288"/>
    </location>
</feature>
<dbReference type="InterPro" id="IPR032861">
    <property type="entry name" value="TAXi_N"/>
</dbReference>
<dbReference type="GO" id="GO:0004190">
    <property type="term" value="F:aspartic-type endopeptidase activity"/>
    <property type="evidence" value="ECO:0007669"/>
    <property type="project" value="InterPro"/>
</dbReference>
<organism evidence="4 5">
    <name type="scientific">Coptis chinensis</name>
    <dbReference type="NCBI Taxonomy" id="261450"/>
    <lineage>
        <taxon>Eukaryota</taxon>
        <taxon>Viridiplantae</taxon>
        <taxon>Streptophyta</taxon>
        <taxon>Embryophyta</taxon>
        <taxon>Tracheophyta</taxon>
        <taxon>Spermatophyta</taxon>
        <taxon>Magnoliopsida</taxon>
        <taxon>Ranunculales</taxon>
        <taxon>Ranunculaceae</taxon>
        <taxon>Coptidoideae</taxon>
        <taxon>Coptis</taxon>
    </lineage>
</organism>
<dbReference type="InterPro" id="IPR021109">
    <property type="entry name" value="Peptidase_aspartic_dom_sf"/>
</dbReference>
<comment type="similarity">
    <text evidence="1">Belongs to the peptidase A1 family.</text>
</comment>
<comment type="caution">
    <text evidence="4">The sequence shown here is derived from an EMBL/GenBank/DDBJ whole genome shotgun (WGS) entry which is preliminary data.</text>
</comment>
<dbReference type="EMBL" id="JADFTS010000006">
    <property type="protein sequence ID" value="KAF9602917.1"/>
    <property type="molecule type" value="Genomic_DNA"/>
</dbReference>
<dbReference type="InterPro" id="IPR033121">
    <property type="entry name" value="PEPTIDASE_A1"/>
</dbReference>
<dbReference type="Pfam" id="PF14543">
    <property type="entry name" value="TAXi_N"/>
    <property type="match status" value="1"/>
</dbReference>
<evidence type="ECO:0000259" key="3">
    <source>
        <dbReference type="PROSITE" id="PS51767"/>
    </source>
</evidence>
<dbReference type="GO" id="GO:0006508">
    <property type="term" value="P:proteolysis"/>
    <property type="evidence" value="ECO:0007669"/>
    <property type="project" value="InterPro"/>
</dbReference>
<dbReference type="InterPro" id="IPR001461">
    <property type="entry name" value="Aspartic_peptidase_A1"/>
</dbReference>
<gene>
    <name evidence="4" type="ORF">IFM89_032799</name>
</gene>
<dbReference type="OrthoDB" id="3257095at2759"/>
<feature type="non-terminal residue" evidence="4">
    <location>
        <position position="288"/>
    </location>
</feature>
<keyword evidence="5" id="KW-1185">Reference proteome</keyword>
<dbReference type="PANTHER" id="PTHR13683">
    <property type="entry name" value="ASPARTYL PROTEASES"/>
    <property type="match status" value="1"/>
</dbReference>
<evidence type="ECO:0000313" key="4">
    <source>
        <dbReference type="EMBL" id="KAF9602917.1"/>
    </source>
</evidence>
<dbReference type="Proteomes" id="UP000631114">
    <property type="component" value="Unassembled WGS sequence"/>
</dbReference>
<dbReference type="AlphaFoldDB" id="A0A835LS68"/>
<protein>
    <recommendedName>
        <fullName evidence="3">Peptidase A1 domain-containing protein</fullName>
    </recommendedName>
</protein>